<dbReference type="AlphaFoldDB" id="A0A444MQE4"/>
<sequence>MNKKTTAMATLTVARHKVDELLALKKITVKNLEELTVAEREMFQERLAQILADSKGAERDNLLAKIDSILPDRTKNDLWEHNHTVIRSAISDFMRQYGVMPTKSAIAEETGLSRQTVIKHLKEYKSHPEFIAEAEQFKFMSHEMLANVFKFGRNGNMRAARLYFEMVGAINKPGTNTLVTAQNNYIQINNTILSQENIKQLTAEQLQQIENIVRERVMEGAGRVV</sequence>
<accession>A0A444MQE4</accession>
<proteinExistence type="predicted"/>
<organism evidence="1 2">
    <name type="scientific">Mucilaginibacter gilvus</name>
    <dbReference type="NCBI Taxonomy" id="2305909"/>
    <lineage>
        <taxon>Bacteria</taxon>
        <taxon>Pseudomonadati</taxon>
        <taxon>Bacteroidota</taxon>
        <taxon>Sphingobacteriia</taxon>
        <taxon>Sphingobacteriales</taxon>
        <taxon>Sphingobacteriaceae</taxon>
        <taxon>Mucilaginibacter</taxon>
    </lineage>
</organism>
<keyword evidence="2" id="KW-1185">Reference proteome</keyword>
<reference evidence="1 2" key="1">
    <citation type="submission" date="2019-01" db="EMBL/GenBank/DDBJ databases">
        <title>Mucilaginibacter antarcticum sp. nov., isolated from antarctic soil.</title>
        <authorList>
            <person name="Yan Y.-Q."/>
            <person name="Du Z.-J."/>
        </authorList>
    </citation>
    <scope>NUCLEOTIDE SEQUENCE [LARGE SCALE GENOMIC DNA]</scope>
    <source>
        <strain evidence="1 2">F01003</strain>
    </source>
</reference>
<dbReference type="Proteomes" id="UP000286701">
    <property type="component" value="Unassembled WGS sequence"/>
</dbReference>
<evidence type="ECO:0000313" key="1">
    <source>
        <dbReference type="EMBL" id="RWY53835.1"/>
    </source>
</evidence>
<name>A0A444MQE4_9SPHI</name>
<dbReference type="OrthoDB" id="1454428at2"/>
<dbReference type="Gene3D" id="1.10.10.10">
    <property type="entry name" value="Winged helix-like DNA-binding domain superfamily/Winged helix DNA-binding domain"/>
    <property type="match status" value="1"/>
</dbReference>
<dbReference type="RefSeq" id="WP_128533268.1">
    <property type="nucleotide sequence ID" value="NZ_SBIW01000003.1"/>
</dbReference>
<comment type="caution">
    <text evidence="1">The sequence shown here is derived from an EMBL/GenBank/DDBJ whole genome shotgun (WGS) entry which is preliminary data.</text>
</comment>
<evidence type="ECO:0000313" key="2">
    <source>
        <dbReference type="Proteomes" id="UP000286701"/>
    </source>
</evidence>
<gene>
    <name evidence="1" type="ORF">EPL05_07130</name>
</gene>
<protein>
    <submittedName>
        <fullName evidence="1">Uncharacterized protein</fullName>
    </submittedName>
</protein>
<dbReference type="InterPro" id="IPR036388">
    <property type="entry name" value="WH-like_DNA-bd_sf"/>
</dbReference>
<dbReference type="EMBL" id="SBIW01000003">
    <property type="protein sequence ID" value="RWY53835.1"/>
    <property type="molecule type" value="Genomic_DNA"/>
</dbReference>